<dbReference type="EMBL" id="BMAQ01000001">
    <property type="protein sequence ID" value="GFR36912.1"/>
    <property type="molecule type" value="Genomic_DNA"/>
</dbReference>
<dbReference type="RefSeq" id="WP_200965199.1">
    <property type="nucleotide sequence ID" value="NZ_BMAQ01000001.1"/>
</dbReference>
<keyword evidence="5" id="KW-1185">Reference proteome</keyword>
<dbReference type="Proteomes" id="UP000654993">
    <property type="component" value="Unassembled WGS sequence"/>
</dbReference>
<organism evidence="4 5">
    <name type="scientific">Insulibacter thermoxylanivorax</name>
    <dbReference type="NCBI Taxonomy" id="2749268"/>
    <lineage>
        <taxon>Bacteria</taxon>
        <taxon>Bacillati</taxon>
        <taxon>Bacillota</taxon>
        <taxon>Bacilli</taxon>
        <taxon>Bacillales</taxon>
        <taxon>Paenibacillaceae</taxon>
        <taxon>Insulibacter</taxon>
    </lineage>
</organism>
<comment type="caution">
    <text evidence="4">The sequence shown here is derived from an EMBL/GenBank/DDBJ whole genome shotgun (WGS) entry which is preliminary data.</text>
</comment>
<proteinExistence type="predicted"/>
<feature type="repeat" description="TPR" evidence="3">
    <location>
        <begin position="119"/>
        <end position="152"/>
    </location>
</feature>
<dbReference type="AlphaFoldDB" id="A0A916QEI2"/>
<gene>
    <name evidence="4" type="ORF">PRECH8_02080</name>
</gene>
<keyword evidence="1" id="KW-0677">Repeat</keyword>
<reference evidence="4" key="2">
    <citation type="journal article" date="2021" name="Data Brief">
        <title>Draft genome sequence data of the facultative, thermophilic, xylanolytic bacterium Paenibacillus sp. strain DA-C8.</title>
        <authorList>
            <person name="Chhe C."/>
            <person name="Uke A."/>
            <person name="Baramee S."/>
            <person name="Ungkulpasvich U."/>
            <person name="Tachaapaikoon C."/>
            <person name="Pason P."/>
            <person name="Waeonukul R."/>
            <person name="Ratanakhanokchai K."/>
            <person name="Kosugi A."/>
        </authorList>
    </citation>
    <scope>NUCLEOTIDE SEQUENCE</scope>
    <source>
        <strain evidence="4">DA-C8</strain>
    </source>
</reference>
<dbReference type="InterPro" id="IPR019734">
    <property type="entry name" value="TPR_rpt"/>
</dbReference>
<dbReference type="PROSITE" id="PS50293">
    <property type="entry name" value="TPR_REGION"/>
    <property type="match status" value="1"/>
</dbReference>
<accession>A0A916QEI2</accession>
<reference evidence="4" key="1">
    <citation type="submission" date="2020-08" db="EMBL/GenBank/DDBJ databases">
        <authorList>
            <person name="Uke A."/>
            <person name="Chhe C."/>
            <person name="Baramee S."/>
            <person name="Kosugi A."/>
        </authorList>
    </citation>
    <scope>NUCLEOTIDE SEQUENCE</scope>
    <source>
        <strain evidence="4">DA-C8</strain>
    </source>
</reference>
<dbReference type="PROSITE" id="PS50005">
    <property type="entry name" value="TPR"/>
    <property type="match status" value="3"/>
</dbReference>
<evidence type="ECO:0000256" key="3">
    <source>
        <dbReference type="PROSITE-ProRule" id="PRU00339"/>
    </source>
</evidence>
<dbReference type="SMART" id="SM00028">
    <property type="entry name" value="TPR"/>
    <property type="match status" value="3"/>
</dbReference>
<evidence type="ECO:0000256" key="2">
    <source>
        <dbReference type="ARBA" id="ARBA00022803"/>
    </source>
</evidence>
<protein>
    <recommendedName>
        <fullName evidence="6">Tetratricopeptide repeat-containing protein</fullName>
    </recommendedName>
</protein>
<evidence type="ECO:0000313" key="4">
    <source>
        <dbReference type="EMBL" id="GFR36912.1"/>
    </source>
</evidence>
<dbReference type="InterPro" id="IPR051012">
    <property type="entry name" value="CellSynth/LPSAsmb/PSIAsmb"/>
</dbReference>
<feature type="repeat" description="TPR" evidence="3">
    <location>
        <begin position="3"/>
        <end position="36"/>
    </location>
</feature>
<dbReference type="Gene3D" id="1.25.40.10">
    <property type="entry name" value="Tetratricopeptide repeat domain"/>
    <property type="match status" value="2"/>
</dbReference>
<dbReference type="PANTHER" id="PTHR45586">
    <property type="entry name" value="TPR REPEAT-CONTAINING PROTEIN PA4667"/>
    <property type="match status" value="1"/>
</dbReference>
<evidence type="ECO:0008006" key="6">
    <source>
        <dbReference type="Google" id="ProtNLM"/>
    </source>
</evidence>
<evidence type="ECO:0000313" key="5">
    <source>
        <dbReference type="Proteomes" id="UP000654993"/>
    </source>
</evidence>
<dbReference type="SUPFAM" id="SSF48452">
    <property type="entry name" value="TPR-like"/>
    <property type="match status" value="1"/>
</dbReference>
<feature type="repeat" description="TPR" evidence="3">
    <location>
        <begin position="37"/>
        <end position="70"/>
    </location>
</feature>
<keyword evidence="2 3" id="KW-0802">TPR repeat</keyword>
<sequence length="173" mass="19924">MDGKREIKKAYESILDNDFEQAIRSFEQAIEMEPDNAEYHYKLSITYARSGRLPSALTHARKACDLEPAHDTYRFHHLHLQAVEMVQQAEKLAETGGSRRLRLAEKLLQAAVRKDPLCLETYLLLSAIYAEQGRYPQAAEAVQEVLKLSPQHEAALQHIEQYKVQFQPYMNIP</sequence>
<dbReference type="PANTHER" id="PTHR45586:SF1">
    <property type="entry name" value="LIPOPOLYSACCHARIDE ASSEMBLY PROTEIN B"/>
    <property type="match status" value="1"/>
</dbReference>
<dbReference type="InterPro" id="IPR011990">
    <property type="entry name" value="TPR-like_helical_dom_sf"/>
</dbReference>
<evidence type="ECO:0000256" key="1">
    <source>
        <dbReference type="ARBA" id="ARBA00022737"/>
    </source>
</evidence>
<dbReference type="Pfam" id="PF13432">
    <property type="entry name" value="TPR_16"/>
    <property type="match status" value="2"/>
</dbReference>
<name>A0A916QEI2_9BACL</name>